<sequence>MTANPLSGSWLVAETRHDVKVRVHHVLAPDLAHIPPGVVFVWSERGVQVRLCLEEQLLRGGPLLRREIEHRRAVGFRDDNARPFQGARLAGFDAQEAEVVFQNEGVTPKFSLITVGTWKVFTHDGLRIRDGAAE</sequence>
<protein>
    <submittedName>
        <fullName evidence="1">Uncharacterized protein</fullName>
    </submittedName>
</protein>
<proteinExistence type="predicted"/>
<comment type="caution">
    <text evidence="1">The sequence shown here is derived from an EMBL/GenBank/DDBJ whole genome shotgun (WGS) entry which is preliminary data.</text>
</comment>
<accession>A0ABQ2EYA4</accession>
<keyword evidence="2" id="KW-1185">Reference proteome</keyword>
<gene>
    <name evidence="1" type="ORF">GCM10008955_26800</name>
</gene>
<reference evidence="2" key="1">
    <citation type="journal article" date="2019" name="Int. J. Syst. Evol. Microbiol.">
        <title>The Global Catalogue of Microorganisms (GCM) 10K type strain sequencing project: providing services to taxonomists for standard genome sequencing and annotation.</title>
        <authorList>
            <consortium name="The Broad Institute Genomics Platform"/>
            <consortium name="The Broad Institute Genome Sequencing Center for Infectious Disease"/>
            <person name="Wu L."/>
            <person name="Ma J."/>
        </authorList>
    </citation>
    <scope>NUCLEOTIDE SEQUENCE [LARGE SCALE GENOMIC DNA]</scope>
    <source>
        <strain evidence="2">JCM 30331</strain>
    </source>
</reference>
<dbReference type="EMBL" id="BMPP01000011">
    <property type="protein sequence ID" value="GGK31612.1"/>
    <property type="molecule type" value="Genomic_DNA"/>
</dbReference>
<name>A0ABQ2EYA4_9DEIO</name>
<dbReference type="Proteomes" id="UP000647587">
    <property type="component" value="Unassembled WGS sequence"/>
</dbReference>
<organism evidence="1 2">
    <name type="scientific">Deinococcus malanensis</name>
    <dbReference type="NCBI Taxonomy" id="1706855"/>
    <lineage>
        <taxon>Bacteria</taxon>
        <taxon>Thermotogati</taxon>
        <taxon>Deinococcota</taxon>
        <taxon>Deinococci</taxon>
        <taxon>Deinococcales</taxon>
        <taxon>Deinococcaceae</taxon>
        <taxon>Deinococcus</taxon>
    </lineage>
</organism>
<evidence type="ECO:0000313" key="1">
    <source>
        <dbReference type="EMBL" id="GGK31612.1"/>
    </source>
</evidence>
<evidence type="ECO:0000313" key="2">
    <source>
        <dbReference type="Proteomes" id="UP000647587"/>
    </source>
</evidence>